<evidence type="ECO:0000256" key="9">
    <source>
        <dbReference type="ARBA" id="ARBA00023065"/>
    </source>
</evidence>
<dbReference type="Pfam" id="PF10613">
    <property type="entry name" value="Lig_chan-Glu_bd"/>
    <property type="match status" value="1"/>
</dbReference>
<dbReference type="InterPro" id="IPR002885">
    <property type="entry name" value="PPR_rpt"/>
</dbReference>
<dbReference type="Pfam" id="PF20431">
    <property type="entry name" value="E_motif"/>
    <property type="match status" value="1"/>
</dbReference>
<feature type="transmembrane region" description="Helical" evidence="17">
    <location>
        <begin position="619"/>
        <end position="637"/>
    </location>
</feature>
<comment type="caution">
    <text evidence="19">The sequence shown here is derived from an EMBL/GenBank/DDBJ whole genome shotgun (WGS) entry which is preliminary data.</text>
</comment>
<keyword evidence="5 17" id="KW-0812">Transmembrane</keyword>
<dbReference type="Gene3D" id="1.10.287.70">
    <property type="match status" value="1"/>
</dbReference>
<dbReference type="SUPFAM" id="SSF53822">
    <property type="entry name" value="Periplasmic binding protein-like I"/>
    <property type="match status" value="1"/>
</dbReference>
<keyword evidence="10 17" id="KW-0472">Membrane</keyword>
<evidence type="ECO:0000313" key="19">
    <source>
        <dbReference type="EMBL" id="KAL0417959.1"/>
    </source>
</evidence>
<sequence length="1489" mass="168705">MHVAKLNWAQYANKFKSFFTSIAVQDWDVRELTQTMTKIHAVFLLTLLFFGFCGQYTNEQKLPISLNYVDRDIVNVGVIVDMGSWEGKVVRSCIKMAVSDFYSRNSRYRTRVQLHFRETGGDSLLATAAAIDLLENVEVVAIIVPTMTNKELFLAKLSDNANVPLLSFSSVSASDIEHPYFFQVAEDETAQFHAIASFFRASKWTNCAILYEDTADARRVQSYLYDILHESRVHVASQIAISPKATDDKMIVHELHKLKSSVIVVHMSPSLASQTLVNAKKLGMMSKGYAWIMTSKAMNSLDLHDSLIHESMEGVIGFRSSPIFYASTQSRGFTLRWRKELIRLYEPDTEIRELNVVGVQAYDAVWALADAIERAEMKPQKKKVQVKVLDLGRLRVSNSGAALSSEISRSKFIGLGGEFRLVNRKLVREAYEIVNVMGKGGRRVGFWTSAFGFSKDLYDHHRHDHEFNKSSSSTLDNIIWPGLSLNAPTSRLVQMSGRKYRFLVPGKGFPEFVSVHYDQERNVTTFDGFSIDVFHAAIARLPYDVSVEFITFVNGSYNNMVMQVYLQGYDGAVGDITITPNRSQYVDFSMPYTDLGVAVVAKLDVQDPWFFLRPLRPELWIISGCFFVLTGFVVWLIEHRTNSQFQGSPAQQMGTILWFAASTLVYAHREKLEHNLSKFVVGVWLFVVLILTSSYTANLSSLLTVQQIQLSKHDYVGYWSGNTHVQGVTKSNLNFADNRLKPYQSPFDYYDALSQGSKNGGVSAIVDEIPYIKLFLAKYTHIKYSIIESLMITNGFGFAFPKGSPLVHEISAAIVQLREEGKLSELEKKWSTSGSSEPMLSPDSAAGTPHATNTHSIDSFYGLFLVAGTQSQLPPNLNHRNPKTQYRKQTIQVLQKCRNTNQIASVHGNIVKNSQEQDHFLVFELLRVCSKCDAIEYALKIFEQIHEPNIYLYTALIDGLVLSGSYDHGISMYLQMIESFVYPDNFVINSVLKACGLELDLRMGKQIHAQGLKLGLCSNRQVMLKLIELYGKCGEFDDMKRVFDEMPERDVVAMTVMMSSYFEHELVERACGIFDLVKVKDTVCWTAMIDGLVRNGEMSKALEYFRQMQREGVRANELTVVCVLSACAQLGALELGKWVHSYMEKYDIEVNHFVGSALINMYSRCGSIEEAAEVFERMKEREVSTYNSMIVGFALNGKSTQALEMFQRMINDGKRPTNITFVGVLNACSHGGLVDFGFEIFERMQIDYYVDPQIEHYGCIVDLLGRAGQVEEAYKFIQNMKLTPDHIIWGSLLSACMVHEKYVLGEQVAKILLNHDCSDTGSYVLVSNFYSSCGRWKEALLVRAKLKESGIQKEPGCSSIEVGNEIHEFLLGDIRHPQKKAIYRKLEGMDQKLRLEGYYPQVDVVSQDLKDQEKEKALAIHSERLAICYGLISTEPRSTLRIVKNLRVCNDCHTMIKLMSKITQRKIIMRDRNRFHHFENGSCSCGDYW</sequence>
<dbReference type="InterPro" id="IPR028082">
    <property type="entry name" value="Peripla_BP_I"/>
</dbReference>
<dbReference type="GO" id="GO:0015276">
    <property type="term" value="F:ligand-gated monoatomic ion channel activity"/>
    <property type="evidence" value="ECO:0007669"/>
    <property type="project" value="InterPro"/>
</dbReference>
<feature type="region of interest" description="Disordered" evidence="16">
    <location>
        <begin position="826"/>
        <end position="850"/>
    </location>
</feature>
<comment type="subcellular location">
    <subcellularLocation>
        <location evidence="1">Membrane</location>
        <topology evidence="1">Multi-pass membrane protein</topology>
    </subcellularLocation>
</comment>
<dbReference type="Gene3D" id="3.40.50.2300">
    <property type="match status" value="2"/>
</dbReference>
<dbReference type="InterPro" id="IPR011990">
    <property type="entry name" value="TPR-like_helical_dom_sf"/>
</dbReference>
<evidence type="ECO:0000259" key="18">
    <source>
        <dbReference type="SMART" id="SM00079"/>
    </source>
</evidence>
<dbReference type="Pfam" id="PF13041">
    <property type="entry name" value="PPR_2"/>
    <property type="match status" value="2"/>
</dbReference>
<dbReference type="SMART" id="SM00079">
    <property type="entry name" value="PBPe"/>
    <property type="match status" value="1"/>
</dbReference>
<keyword evidence="4" id="KW-0813">Transport</keyword>
<protein>
    <submittedName>
        <fullName evidence="19">Pentatricopeptide repeat-containing protein, chloroplastic</fullName>
    </submittedName>
</protein>
<evidence type="ECO:0000256" key="2">
    <source>
        <dbReference type="ARBA" id="ARBA00006643"/>
    </source>
</evidence>
<evidence type="ECO:0000256" key="7">
    <source>
        <dbReference type="ARBA" id="ARBA00022737"/>
    </source>
</evidence>
<evidence type="ECO:0000256" key="8">
    <source>
        <dbReference type="ARBA" id="ARBA00022989"/>
    </source>
</evidence>
<keyword evidence="14" id="KW-0407">Ion channel</keyword>
<dbReference type="PANTHER" id="PTHR47926">
    <property type="entry name" value="PENTATRICOPEPTIDE REPEAT-CONTAINING PROTEIN"/>
    <property type="match status" value="1"/>
</dbReference>
<comment type="similarity">
    <text evidence="3">Belongs to the glutamate-gated ion channel (TC 1.A.10.1) family.</text>
</comment>
<keyword evidence="11" id="KW-0675">Receptor</keyword>
<keyword evidence="12" id="KW-0325">Glycoprotein</keyword>
<keyword evidence="13" id="KW-1071">Ligand-gated ion channel</keyword>
<feature type="transmembrane region" description="Helical" evidence="17">
    <location>
        <begin position="39"/>
        <end position="57"/>
    </location>
</feature>
<dbReference type="FunFam" id="1.25.40.10:FF:000184">
    <property type="entry name" value="Pentatricopeptide repeat-containing protein, chloroplastic"/>
    <property type="match status" value="1"/>
</dbReference>
<dbReference type="Pfam" id="PF01535">
    <property type="entry name" value="PPR"/>
    <property type="match status" value="4"/>
</dbReference>
<feature type="repeat" description="PPR" evidence="15">
    <location>
        <begin position="1182"/>
        <end position="1216"/>
    </location>
</feature>
<dbReference type="SUPFAM" id="SSF53850">
    <property type="entry name" value="Periplasmic binding protein-like II"/>
    <property type="match status" value="1"/>
</dbReference>
<evidence type="ECO:0000256" key="11">
    <source>
        <dbReference type="ARBA" id="ARBA00023170"/>
    </source>
</evidence>
<dbReference type="InterPro" id="IPR001320">
    <property type="entry name" value="Iontro_rcpt_C"/>
</dbReference>
<reference evidence="19" key="2">
    <citation type="journal article" date="2024" name="Plant">
        <title>Genomic evolution and insights into agronomic trait innovations of Sesamum species.</title>
        <authorList>
            <person name="Miao H."/>
            <person name="Wang L."/>
            <person name="Qu L."/>
            <person name="Liu H."/>
            <person name="Sun Y."/>
            <person name="Le M."/>
            <person name="Wang Q."/>
            <person name="Wei S."/>
            <person name="Zheng Y."/>
            <person name="Lin W."/>
            <person name="Duan Y."/>
            <person name="Cao H."/>
            <person name="Xiong S."/>
            <person name="Wang X."/>
            <person name="Wei L."/>
            <person name="Li C."/>
            <person name="Ma Q."/>
            <person name="Ju M."/>
            <person name="Zhao R."/>
            <person name="Li G."/>
            <person name="Mu C."/>
            <person name="Tian Q."/>
            <person name="Mei H."/>
            <person name="Zhang T."/>
            <person name="Gao T."/>
            <person name="Zhang H."/>
        </authorList>
    </citation>
    <scope>NUCLEOTIDE SEQUENCE</scope>
    <source>
        <strain evidence="19">G02</strain>
    </source>
</reference>
<feature type="repeat" description="PPR" evidence="15">
    <location>
        <begin position="1019"/>
        <end position="1053"/>
    </location>
</feature>
<dbReference type="PROSITE" id="PS51375">
    <property type="entry name" value="PPR"/>
    <property type="match status" value="5"/>
</dbReference>
<feature type="repeat" description="PPR" evidence="15">
    <location>
        <begin position="949"/>
        <end position="983"/>
    </location>
</feature>
<evidence type="ECO:0000256" key="1">
    <source>
        <dbReference type="ARBA" id="ARBA00004141"/>
    </source>
</evidence>
<evidence type="ECO:0000256" key="17">
    <source>
        <dbReference type="SAM" id="Phobius"/>
    </source>
</evidence>
<dbReference type="InterPro" id="IPR046848">
    <property type="entry name" value="E_motif"/>
</dbReference>
<evidence type="ECO:0000256" key="13">
    <source>
        <dbReference type="ARBA" id="ARBA00023286"/>
    </source>
</evidence>
<dbReference type="Pfam" id="PF14432">
    <property type="entry name" value="DYW_deaminase"/>
    <property type="match status" value="1"/>
</dbReference>
<evidence type="ECO:0000256" key="4">
    <source>
        <dbReference type="ARBA" id="ARBA00022448"/>
    </source>
</evidence>
<dbReference type="GO" id="GO:0008270">
    <property type="term" value="F:zinc ion binding"/>
    <property type="evidence" value="ECO:0007669"/>
    <property type="project" value="InterPro"/>
</dbReference>
<evidence type="ECO:0000256" key="10">
    <source>
        <dbReference type="ARBA" id="ARBA00023136"/>
    </source>
</evidence>
<dbReference type="GO" id="GO:0003723">
    <property type="term" value="F:RNA binding"/>
    <property type="evidence" value="ECO:0007669"/>
    <property type="project" value="InterPro"/>
</dbReference>
<feature type="repeat" description="PPR" evidence="15">
    <location>
        <begin position="1151"/>
        <end position="1181"/>
    </location>
</feature>
<keyword evidence="6" id="KW-0732">Signal</keyword>
<dbReference type="GO" id="GO:0016020">
    <property type="term" value="C:membrane"/>
    <property type="evidence" value="ECO:0007669"/>
    <property type="project" value="UniProtKB-SubCell"/>
</dbReference>
<keyword evidence="9" id="KW-0406">Ion transport</keyword>
<keyword evidence="8 17" id="KW-1133">Transmembrane helix</keyword>
<dbReference type="PANTHER" id="PTHR47926:SF456">
    <property type="entry name" value="PENTATRICOPEPTIDE REPEAT-CONTAINING PROTEIN ELI1, CHLOROPLASTIC"/>
    <property type="match status" value="1"/>
</dbReference>
<dbReference type="NCBIfam" id="TIGR00756">
    <property type="entry name" value="PPR"/>
    <property type="match status" value="5"/>
</dbReference>
<dbReference type="Pfam" id="PF00060">
    <property type="entry name" value="Lig_chan"/>
    <property type="match status" value="1"/>
</dbReference>
<accession>A0AAW2ULV6</accession>
<evidence type="ECO:0000256" key="14">
    <source>
        <dbReference type="ARBA" id="ARBA00023303"/>
    </source>
</evidence>
<organism evidence="19">
    <name type="scientific">Sesamum radiatum</name>
    <name type="common">Black benniseed</name>
    <dbReference type="NCBI Taxonomy" id="300843"/>
    <lineage>
        <taxon>Eukaryota</taxon>
        <taxon>Viridiplantae</taxon>
        <taxon>Streptophyta</taxon>
        <taxon>Embryophyta</taxon>
        <taxon>Tracheophyta</taxon>
        <taxon>Spermatophyta</taxon>
        <taxon>Magnoliopsida</taxon>
        <taxon>eudicotyledons</taxon>
        <taxon>Gunneridae</taxon>
        <taxon>Pentapetalae</taxon>
        <taxon>asterids</taxon>
        <taxon>lamiids</taxon>
        <taxon>Lamiales</taxon>
        <taxon>Pedaliaceae</taxon>
        <taxon>Sesamum</taxon>
    </lineage>
</organism>
<feature type="domain" description="Ionotropic glutamate receptor C-terminal" evidence="18">
    <location>
        <begin position="501"/>
        <end position="833"/>
    </location>
</feature>
<dbReference type="CDD" id="cd19990">
    <property type="entry name" value="PBP1_GABAb_receptor_plant"/>
    <property type="match status" value="1"/>
</dbReference>
<dbReference type="Gene3D" id="1.25.40.10">
    <property type="entry name" value="Tetratricopeptide repeat domain"/>
    <property type="match status" value="4"/>
</dbReference>
<dbReference type="Gene3D" id="3.40.190.10">
    <property type="entry name" value="Periplasmic binding protein-like II"/>
    <property type="match status" value="3"/>
</dbReference>
<reference evidence="19" key="1">
    <citation type="submission" date="2020-06" db="EMBL/GenBank/DDBJ databases">
        <authorList>
            <person name="Li T."/>
            <person name="Hu X."/>
            <person name="Zhang T."/>
            <person name="Song X."/>
            <person name="Zhang H."/>
            <person name="Dai N."/>
            <person name="Sheng W."/>
            <person name="Hou X."/>
            <person name="Wei L."/>
        </authorList>
    </citation>
    <scope>NUCLEOTIDE SEQUENCE</scope>
    <source>
        <strain evidence="19">G02</strain>
        <tissue evidence="19">Leaf</tissue>
    </source>
</reference>
<dbReference type="InterPro" id="IPR001828">
    <property type="entry name" value="ANF_lig-bd_rcpt"/>
</dbReference>
<feature type="repeat" description="PPR" evidence="15">
    <location>
        <begin position="1081"/>
        <end position="1115"/>
    </location>
</feature>
<dbReference type="CDD" id="cd13686">
    <property type="entry name" value="GluR_Plant"/>
    <property type="match status" value="1"/>
</dbReference>
<evidence type="ECO:0000256" key="16">
    <source>
        <dbReference type="SAM" id="MobiDB-lite"/>
    </source>
</evidence>
<dbReference type="InterPro" id="IPR046960">
    <property type="entry name" value="PPR_At4g14850-like_plant"/>
</dbReference>
<keyword evidence="7" id="KW-0677">Repeat</keyword>
<dbReference type="InterPro" id="IPR019594">
    <property type="entry name" value="Glu/Gly-bd"/>
</dbReference>
<dbReference type="InterPro" id="IPR032867">
    <property type="entry name" value="DYW_dom"/>
</dbReference>
<evidence type="ECO:0000256" key="12">
    <source>
        <dbReference type="ARBA" id="ARBA00023180"/>
    </source>
</evidence>
<dbReference type="GO" id="GO:0009451">
    <property type="term" value="P:RNA modification"/>
    <property type="evidence" value="ECO:0007669"/>
    <property type="project" value="InterPro"/>
</dbReference>
<evidence type="ECO:0000256" key="3">
    <source>
        <dbReference type="ARBA" id="ARBA00008685"/>
    </source>
</evidence>
<feature type="transmembrane region" description="Helical" evidence="17">
    <location>
        <begin position="679"/>
        <end position="697"/>
    </location>
</feature>
<dbReference type="InterPro" id="IPR044440">
    <property type="entry name" value="GABAb_receptor_plant_PBP1"/>
</dbReference>
<dbReference type="FunFam" id="1.25.40.10:FF:000348">
    <property type="entry name" value="Pentatricopeptide repeat-containing protein chloroplastic"/>
    <property type="match status" value="1"/>
</dbReference>
<dbReference type="EMBL" id="JACGWJ010000005">
    <property type="protein sequence ID" value="KAL0417959.1"/>
    <property type="molecule type" value="Genomic_DNA"/>
</dbReference>
<gene>
    <name evidence="19" type="ORF">Sradi_1209400</name>
</gene>
<evidence type="ECO:0000256" key="15">
    <source>
        <dbReference type="PROSITE-ProRule" id="PRU00708"/>
    </source>
</evidence>
<evidence type="ECO:0000256" key="6">
    <source>
        <dbReference type="ARBA" id="ARBA00022729"/>
    </source>
</evidence>
<name>A0AAW2ULV6_SESRA</name>
<proteinExistence type="inferred from homology"/>
<evidence type="ECO:0000256" key="5">
    <source>
        <dbReference type="ARBA" id="ARBA00022692"/>
    </source>
</evidence>
<comment type="similarity">
    <text evidence="2">Belongs to the PPR family. PCMP-H subfamily.</text>
</comment>
<dbReference type="FunFam" id="1.10.287.70:FF:000037">
    <property type="entry name" value="Glutamate receptor"/>
    <property type="match status" value="1"/>
</dbReference>
<dbReference type="Pfam" id="PF01094">
    <property type="entry name" value="ANF_receptor"/>
    <property type="match status" value="1"/>
</dbReference>